<feature type="compositionally biased region" description="Polar residues" evidence="1">
    <location>
        <begin position="355"/>
        <end position="370"/>
    </location>
</feature>
<feature type="region of interest" description="Disordered" evidence="1">
    <location>
        <begin position="191"/>
        <end position="229"/>
    </location>
</feature>
<feature type="signal peptide" evidence="2">
    <location>
        <begin position="1"/>
        <end position="16"/>
    </location>
</feature>
<feature type="region of interest" description="Disordered" evidence="1">
    <location>
        <begin position="310"/>
        <end position="407"/>
    </location>
</feature>
<gene>
    <name evidence="3" type="ORF">AYBTSS11_LOCUS6502</name>
</gene>
<dbReference type="PANTHER" id="PTHR12550:SF70">
    <property type="entry name" value="JIL-1 ANCHORING AND STABILIZING PROTEIN, ISOFORM A"/>
    <property type="match status" value="1"/>
</dbReference>
<organism evidence="3 4">
    <name type="scientific">Sphenostylis stenocarpa</name>
    <dbReference type="NCBI Taxonomy" id="92480"/>
    <lineage>
        <taxon>Eukaryota</taxon>
        <taxon>Viridiplantae</taxon>
        <taxon>Streptophyta</taxon>
        <taxon>Embryophyta</taxon>
        <taxon>Tracheophyta</taxon>
        <taxon>Spermatophyta</taxon>
        <taxon>Magnoliopsida</taxon>
        <taxon>eudicotyledons</taxon>
        <taxon>Gunneridae</taxon>
        <taxon>Pentapetalae</taxon>
        <taxon>rosids</taxon>
        <taxon>fabids</taxon>
        <taxon>Fabales</taxon>
        <taxon>Fabaceae</taxon>
        <taxon>Papilionoideae</taxon>
        <taxon>50 kb inversion clade</taxon>
        <taxon>NPAAA clade</taxon>
        <taxon>indigoferoid/millettioid clade</taxon>
        <taxon>Phaseoleae</taxon>
        <taxon>Sphenostylis</taxon>
    </lineage>
</organism>
<dbReference type="PANTHER" id="PTHR12550">
    <property type="entry name" value="HEPATOMA-DERIVED GROWTH FACTOR-RELATED"/>
    <property type="match status" value="1"/>
</dbReference>
<reference evidence="3" key="1">
    <citation type="submission" date="2023-10" db="EMBL/GenBank/DDBJ databases">
        <authorList>
            <person name="Domelevo Entfellner J.-B."/>
        </authorList>
    </citation>
    <scope>NUCLEOTIDE SEQUENCE</scope>
</reference>
<evidence type="ECO:0000256" key="2">
    <source>
        <dbReference type="SAM" id="SignalP"/>
    </source>
</evidence>
<feature type="compositionally biased region" description="Polar residues" evidence="1">
    <location>
        <begin position="389"/>
        <end position="402"/>
    </location>
</feature>
<feature type="compositionally biased region" description="Basic and acidic residues" evidence="1">
    <location>
        <begin position="191"/>
        <end position="203"/>
    </location>
</feature>
<proteinExistence type="predicted"/>
<dbReference type="AlphaFoldDB" id="A0AA86RY65"/>
<dbReference type="Gramene" id="rna-AYBTSS11_LOCUS6502">
    <property type="protein sequence ID" value="CAJ1933706.1"/>
    <property type="gene ID" value="gene-AYBTSS11_LOCUS6502"/>
</dbReference>
<feature type="region of interest" description="Disordered" evidence="1">
    <location>
        <begin position="133"/>
        <end position="158"/>
    </location>
</feature>
<evidence type="ECO:0000313" key="4">
    <source>
        <dbReference type="Proteomes" id="UP001189624"/>
    </source>
</evidence>
<feature type="chain" id="PRO_5041708837" evidence="2">
    <location>
        <begin position="17"/>
        <end position="492"/>
    </location>
</feature>
<protein>
    <submittedName>
        <fullName evidence="3">Uncharacterized protein</fullName>
    </submittedName>
</protein>
<accession>A0AA86RY65</accession>
<dbReference type="Proteomes" id="UP001189624">
    <property type="component" value="Chromosome 2"/>
</dbReference>
<keyword evidence="2" id="KW-0732">Signal</keyword>
<evidence type="ECO:0000256" key="1">
    <source>
        <dbReference type="SAM" id="MobiDB-lite"/>
    </source>
</evidence>
<name>A0AA86RY65_9FABA</name>
<dbReference type="EMBL" id="OY731399">
    <property type="protein sequence ID" value="CAJ1933706.1"/>
    <property type="molecule type" value="Genomic_DNA"/>
</dbReference>
<sequence>MHALLAYMLFYEVAFLCTVTVKERVQSRATLFFSFLSQIQRVEEKQKKDFAANIDDDGIGSSIIFYNGNFLCEFVLARIPIIENQRAFVAPADIQSFTSEAKNKLSTRLQGKTRYFGQAVKEICATFEEMQKQKASGLTDETDDSRIGSEAPSNDEVVGNHKDEIDTVLSNAEKDNIDMNNVGSNLEHCTQRVGEKDSADEKNSVPVHPNESSLVSSPGMKSKLSMGSEPKKNANKLILKGASNFNDFGQDDNGHIILTNGTKPRKLVNGLPNHICLMPLPNLCTLDGKLSAVYKWAKEYLGLTLTSVASKRSKPHPENVSCSTFPLQDLHMKEPVSQTSSNESSKGKRRKLQEILNSSKKNHNEVVSSSSKKKQNEVVPNSSKKKQNEVISQVPQTSGGTHTNHDTHSKMKINLLQSSFANGKKGINSIGTKIDTKMVRHELTISRKGDPKSSKVSSVTNSRYLSFLQEHELLDVSSDSMSTSSSSDSEVA</sequence>
<evidence type="ECO:0000313" key="3">
    <source>
        <dbReference type="EMBL" id="CAJ1933706.1"/>
    </source>
</evidence>
<keyword evidence="4" id="KW-1185">Reference proteome</keyword>